<dbReference type="Pfam" id="PF12840">
    <property type="entry name" value="HTH_20"/>
    <property type="match status" value="1"/>
</dbReference>
<reference evidence="2" key="1">
    <citation type="submission" date="2019-12" db="EMBL/GenBank/DDBJ databases">
        <title>Whole-genome sequence of Halomicrobium mukohataei pws1.</title>
        <authorList>
            <person name="Verma D.K."/>
            <person name="Gopal K."/>
            <person name="Prasad E.S."/>
        </authorList>
    </citation>
    <scope>NUCLEOTIDE SEQUENCE</scope>
    <source>
        <strain evidence="2">Pws1</strain>
    </source>
</reference>
<gene>
    <name evidence="2" type="ORF">GOC74_01600</name>
</gene>
<dbReference type="InterPro" id="IPR036390">
    <property type="entry name" value="WH_DNA-bd_sf"/>
</dbReference>
<dbReference type="PANTHER" id="PTHR36216:SF1">
    <property type="entry name" value="HTH ARSR-TYPE DOMAIN-CONTAINING PROTEIN"/>
    <property type="match status" value="1"/>
</dbReference>
<evidence type="ECO:0000259" key="1">
    <source>
        <dbReference type="Pfam" id="PF24266"/>
    </source>
</evidence>
<dbReference type="InterPro" id="IPR056504">
    <property type="entry name" value="HTH_HVO_0163_N"/>
</dbReference>
<proteinExistence type="predicted"/>
<protein>
    <submittedName>
        <fullName evidence="2">Winged helix-turn-helix transcriptional regulator</fullName>
    </submittedName>
</protein>
<feature type="domain" description="HVO-0163 N-terminal HTH" evidence="1">
    <location>
        <begin position="2"/>
        <end position="71"/>
    </location>
</feature>
<dbReference type="SUPFAM" id="SSF46785">
    <property type="entry name" value="Winged helix' DNA-binding domain"/>
    <property type="match status" value="2"/>
</dbReference>
<comment type="caution">
    <text evidence="2">The sequence shown here is derived from an EMBL/GenBank/DDBJ whole genome shotgun (WGS) entry which is preliminary data.</text>
</comment>
<dbReference type="InterPro" id="IPR011991">
    <property type="entry name" value="ArsR-like_HTH"/>
</dbReference>
<dbReference type="OrthoDB" id="28610at2157"/>
<dbReference type="AlphaFoldDB" id="A0A847TZ90"/>
<dbReference type="InterPro" id="IPR036388">
    <property type="entry name" value="WH-like_DNA-bd_sf"/>
</dbReference>
<dbReference type="Proteomes" id="UP000608662">
    <property type="component" value="Unassembled WGS sequence"/>
</dbReference>
<dbReference type="Gene3D" id="1.10.10.10">
    <property type="entry name" value="Winged helix-like DNA-binding domain superfamily/Winged helix DNA-binding domain"/>
    <property type="match status" value="2"/>
</dbReference>
<evidence type="ECO:0000313" key="2">
    <source>
        <dbReference type="EMBL" id="NLV08633.1"/>
    </source>
</evidence>
<organism evidence="2 3">
    <name type="scientific">Halomicrobium mukohataei</name>
    <dbReference type="NCBI Taxonomy" id="57705"/>
    <lineage>
        <taxon>Archaea</taxon>
        <taxon>Methanobacteriati</taxon>
        <taxon>Methanobacteriota</taxon>
        <taxon>Stenosarchaea group</taxon>
        <taxon>Halobacteria</taxon>
        <taxon>Halobacteriales</taxon>
        <taxon>Haloarculaceae</taxon>
        <taxon>Halomicrobium</taxon>
    </lineage>
</organism>
<dbReference type="PANTHER" id="PTHR36216">
    <property type="entry name" value="TRANSCRIPTIONAL REGULATOR, TRMB"/>
    <property type="match status" value="1"/>
</dbReference>
<accession>A0A847TZ90</accession>
<dbReference type="EMBL" id="WOYG01000001">
    <property type="protein sequence ID" value="NLV08633.1"/>
    <property type="molecule type" value="Genomic_DNA"/>
</dbReference>
<dbReference type="GeneID" id="94360295"/>
<name>A0A847TZ90_9EURY</name>
<dbReference type="RefSeq" id="WP_170092624.1">
    <property type="nucleotide sequence ID" value="NZ_WOYG01000001.1"/>
</dbReference>
<evidence type="ECO:0000313" key="3">
    <source>
        <dbReference type="Proteomes" id="UP000608662"/>
    </source>
</evidence>
<dbReference type="Pfam" id="PF24266">
    <property type="entry name" value="HTH_HVO_0163_N"/>
    <property type="match status" value="1"/>
</dbReference>
<dbReference type="CDD" id="cd00090">
    <property type="entry name" value="HTH_ARSR"/>
    <property type="match status" value="1"/>
</dbReference>
<sequence>MSTVREQVRESVSANPGIHFNELTRRLDIATGQAQYHLRKLVRAGDIDAEEVRGRTHYFDREYDPWERRAIALVRRETTRSIVGHLLEDGPLASVELVDRLDVARSTVSWHVESLIEAGVAEKSYGQRGQAVVALTRPAETRRLLRTVEPSLADRLVDRFSRLVDDSLGRNGHSNN</sequence>